<evidence type="ECO:0000313" key="1">
    <source>
        <dbReference type="EMBL" id="PBK84681.1"/>
    </source>
</evidence>
<dbReference type="AlphaFoldDB" id="A0A2H3CNN4"/>
<dbReference type="Proteomes" id="UP000217790">
    <property type="component" value="Unassembled WGS sequence"/>
</dbReference>
<proteinExistence type="predicted"/>
<dbReference type="InParanoid" id="A0A2H3CNN4"/>
<keyword evidence="2" id="KW-1185">Reference proteome</keyword>
<accession>A0A2H3CNN4</accession>
<name>A0A2H3CNN4_ARMGA</name>
<dbReference type="EMBL" id="KZ293696">
    <property type="protein sequence ID" value="PBK84681.1"/>
    <property type="molecule type" value="Genomic_DNA"/>
</dbReference>
<organism evidence="1 2">
    <name type="scientific">Armillaria gallica</name>
    <name type="common">Bulbous honey fungus</name>
    <name type="synonym">Armillaria bulbosa</name>
    <dbReference type="NCBI Taxonomy" id="47427"/>
    <lineage>
        <taxon>Eukaryota</taxon>
        <taxon>Fungi</taxon>
        <taxon>Dikarya</taxon>
        <taxon>Basidiomycota</taxon>
        <taxon>Agaricomycotina</taxon>
        <taxon>Agaricomycetes</taxon>
        <taxon>Agaricomycetidae</taxon>
        <taxon>Agaricales</taxon>
        <taxon>Marasmiineae</taxon>
        <taxon>Physalacriaceae</taxon>
        <taxon>Armillaria</taxon>
    </lineage>
</organism>
<sequence>MMKVVLQHGRRLVSRTLHLVLQVVSRHPLGPTLRLILALAFIHPSKMTMTMDIDMLLPNPRMHTDQECMVMNRPLAPMKFLMVHLPLTSDRLYHMKASMEPLLFLMKSLVGHQVFLAQSRLGISHEELACLPIHLLSLM</sequence>
<gene>
    <name evidence="1" type="ORF">ARMGADRAFT_600725</name>
</gene>
<reference evidence="2" key="1">
    <citation type="journal article" date="2017" name="Nat. Ecol. Evol.">
        <title>Genome expansion and lineage-specific genetic innovations in the forest pathogenic fungi Armillaria.</title>
        <authorList>
            <person name="Sipos G."/>
            <person name="Prasanna A.N."/>
            <person name="Walter M.C."/>
            <person name="O'Connor E."/>
            <person name="Balint B."/>
            <person name="Krizsan K."/>
            <person name="Kiss B."/>
            <person name="Hess J."/>
            <person name="Varga T."/>
            <person name="Slot J."/>
            <person name="Riley R."/>
            <person name="Boka B."/>
            <person name="Rigling D."/>
            <person name="Barry K."/>
            <person name="Lee J."/>
            <person name="Mihaltcheva S."/>
            <person name="LaButti K."/>
            <person name="Lipzen A."/>
            <person name="Waldron R."/>
            <person name="Moloney N.M."/>
            <person name="Sperisen C."/>
            <person name="Kredics L."/>
            <person name="Vagvoelgyi C."/>
            <person name="Patrignani A."/>
            <person name="Fitzpatrick D."/>
            <person name="Nagy I."/>
            <person name="Doyle S."/>
            <person name="Anderson J.B."/>
            <person name="Grigoriev I.V."/>
            <person name="Gueldener U."/>
            <person name="Muensterkoetter M."/>
            <person name="Nagy L.G."/>
        </authorList>
    </citation>
    <scope>NUCLEOTIDE SEQUENCE [LARGE SCALE GENOMIC DNA]</scope>
    <source>
        <strain evidence="2">Ar21-2</strain>
    </source>
</reference>
<evidence type="ECO:0000313" key="2">
    <source>
        <dbReference type="Proteomes" id="UP000217790"/>
    </source>
</evidence>
<protein>
    <submittedName>
        <fullName evidence="1">Uncharacterized protein</fullName>
    </submittedName>
</protein>